<accession>A0A1X7PNC0</accession>
<proteinExistence type="predicted"/>
<protein>
    <submittedName>
        <fullName evidence="4">Esterase, PHB depolymerase family</fullName>
    </submittedName>
</protein>
<evidence type="ECO:0000313" key="4">
    <source>
        <dbReference type="EMBL" id="SMH53312.1"/>
    </source>
</evidence>
<evidence type="ECO:0000313" key="5">
    <source>
        <dbReference type="Proteomes" id="UP000193083"/>
    </source>
</evidence>
<name>A0A1X7PNC0_9HYPH</name>
<feature type="region of interest" description="Disordered" evidence="3">
    <location>
        <begin position="369"/>
        <end position="415"/>
    </location>
</feature>
<sequence>MRHGPTGAPKGAVVRFSCYCAVQQRYCCDRVAEIASIPDVTEGTPPLRKISDTIARLTALQARLAPQAATSGVSDRLHALARFGTNPGALAAKFHVPDGIDKGAPLVVVLHGCTQTAAGYDHHSGWSQLADEAGFALLFPEQQRANNPNLCFNWFLPGDARRGSGEALSIREMIETMVATHCLDRNRIFITGLSAGGAMASAMLASYPEVFAGGAIIAGLPYGSATTIPEAFDRMRGHGGPSEENLQRLVQNASTHEGPWPRISIWHGSADPTVAPSNAEALVTQWRGVHALEKRPTRSEASGRHTRHVWHDAEGLAAIEVNIIAGMAHGTPLGGDGLGTPGPFMLDVGISSTREIARVWGIADADKREPAPLRPDAAAKGERPSLGLSAAEKVKVDATTRQPRSSPGSAANASGVKTIIEDALKAAGLMR</sequence>
<dbReference type="AlphaFoldDB" id="A0A1X7PNC0"/>
<dbReference type="SUPFAM" id="SSF53474">
    <property type="entry name" value="alpha/beta-Hydrolases"/>
    <property type="match status" value="2"/>
</dbReference>
<keyword evidence="2" id="KW-0378">Hydrolase</keyword>
<evidence type="ECO:0000256" key="1">
    <source>
        <dbReference type="ARBA" id="ARBA00022729"/>
    </source>
</evidence>
<keyword evidence="5" id="KW-1185">Reference proteome</keyword>
<feature type="compositionally biased region" description="Polar residues" evidence="3">
    <location>
        <begin position="399"/>
        <end position="412"/>
    </location>
</feature>
<dbReference type="Proteomes" id="UP000193083">
    <property type="component" value="Unassembled WGS sequence"/>
</dbReference>
<dbReference type="PANTHER" id="PTHR43037">
    <property type="entry name" value="UNNAMED PRODUCT-RELATED"/>
    <property type="match status" value="1"/>
</dbReference>
<organism evidence="4 5">
    <name type="scientific">Mesorhizobium australicum</name>
    <dbReference type="NCBI Taxonomy" id="536018"/>
    <lineage>
        <taxon>Bacteria</taxon>
        <taxon>Pseudomonadati</taxon>
        <taxon>Pseudomonadota</taxon>
        <taxon>Alphaproteobacteria</taxon>
        <taxon>Hyphomicrobiales</taxon>
        <taxon>Phyllobacteriaceae</taxon>
        <taxon>Mesorhizobium</taxon>
    </lineage>
</organism>
<keyword evidence="1" id="KW-0732">Signal</keyword>
<dbReference type="InterPro" id="IPR010126">
    <property type="entry name" value="Esterase_phb"/>
</dbReference>
<dbReference type="Gene3D" id="3.40.50.1820">
    <property type="entry name" value="alpha/beta hydrolase"/>
    <property type="match status" value="1"/>
</dbReference>
<dbReference type="EMBL" id="FXBL01000004">
    <property type="protein sequence ID" value="SMH53312.1"/>
    <property type="molecule type" value="Genomic_DNA"/>
</dbReference>
<dbReference type="PANTHER" id="PTHR43037:SF1">
    <property type="entry name" value="BLL1128 PROTEIN"/>
    <property type="match status" value="1"/>
</dbReference>
<evidence type="ECO:0000256" key="3">
    <source>
        <dbReference type="SAM" id="MobiDB-lite"/>
    </source>
</evidence>
<feature type="compositionally biased region" description="Basic and acidic residues" evidence="3">
    <location>
        <begin position="369"/>
        <end position="383"/>
    </location>
</feature>
<dbReference type="InterPro" id="IPR029058">
    <property type="entry name" value="AB_hydrolase_fold"/>
</dbReference>
<gene>
    <name evidence="4" type="ORF">SAMN02982922_4824</name>
</gene>
<reference evidence="5" key="1">
    <citation type="submission" date="2017-04" db="EMBL/GenBank/DDBJ databases">
        <authorList>
            <person name="Varghese N."/>
            <person name="Submissions S."/>
        </authorList>
    </citation>
    <scope>NUCLEOTIDE SEQUENCE [LARGE SCALE GENOMIC DNA]</scope>
    <source>
        <strain evidence="5">B5P</strain>
    </source>
</reference>
<evidence type="ECO:0000256" key="2">
    <source>
        <dbReference type="ARBA" id="ARBA00022801"/>
    </source>
</evidence>
<dbReference type="Pfam" id="PF10503">
    <property type="entry name" value="Esterase_PHB"/>
    <property type="match status" value="1"/>
</dbReference>
<dbReference type="InterPro" id="IPR050955">
    <property type="entry name" value="Plant_Biomass_Hydrol_Est"/>
</dbReference>
<dbReference type="NCBIfam" id="TIGR01840">
    <property type="entry name" value="esterase_phb"/>
    <property type="match status" value="1"/>
</dbReference>
<dbReference type="GO" id="GO:0005576">
    <property type="term" value="C:extracellular region"/>
    <property type="evidence" value="ECO:0007669"/>
    <property type="project" value="InterPro"/>
</dbReference>
<dbReference type="GO" id="GO:0016787">
    <property type="term" value="F:hydrolase activity"/>
    <property type="evidence" value="ECO:0007669"/>
    <property type="project" value="UniProtKB-KW"/>
</dbReference>